<organism evidence="2">
    <name type="scientific">Hexamita inflata</name>
    <dbReference type="NCBI Taxonomy" id="28002"/>
    <lineage>
        <taxon>Eukaryota</taxon>
        <taxon>Metamonada</taxon>
        <taxon>Diplomonadida</taxon>
        <taxon>Hexamitidae</taxon>
        <taxon>Hexamitinae</taxon>
        <taxon>Hexamita</taxon>
    </lineage>
</organism>
<evidence type="ECO:0000256" key="1">
    <source>
        <dbReference type="SAM" id="SignalP"/>
    </source>
</evidence>
<feature type="signal peptide" evidence="1">
    <location>
        <begin position="1"/>
        <end position="17"/>
    </location>
</feature>
<dbReference type="AlphaFoldDB" id="A0AA86N442"/>
<keyword evidence="1" id="KW-0732">Signal</keyword>
<sequence>MINQIQFFTAMLNIILTMPLSNIATQQSSQQKICSNILFKDHQILFCTKESTLSSQVQTASIISSPSQSVHHTIYTERVQDLQLNLNYQMHNLPSFALFGLTSNIQLLDSSMSVKVPTQLAKSCLICFACDLNASSSDFVFISSGQNMSGLVFTPISRIIVNQSLLQFRLNGVNVGGLIFNASDVTVTLTDCNISGYIIGNTKGSIICFILDSAVINSDNVKICSNAANQGQGTLTLNGVITETCVLCRDATYSYGLCLKTLEFGAVLNDKLECTNPFLFDGERCSCPEGQVVNETTCVDILESVNLLKIQYEQINTQVLDLVFRTGELESIQQVLTSDQSIQKEQIQILFDLSNQTQNYISNNFTKLQQNILGNYSLADKNLQTNTSVLDQRIFNNVSSLSNSLQILNTYQTALNHNISLINESISSQKNITAGLQQNISGLQSSINSSNKIIQQQQKLINQLSLLTQCMNNIDQLNITGKCVLVDSTDDSVSCSQKIYLYTFDITDVTNAVITGSFSKGYVFSTDIQNAFIDVAADVYNSQSTLNPLFQSQSSFTNIKIRFGTQSIKSGSFISSTSKSITINYMNIISKSESQITQAANSQLNILTPQTTSAVISNLQVNLSFAPSSGIITLIASITGVFNMTNYHVLGAYCSTLTVAMIGLSVSSETVSVNQVSFKPSAFNVGSSSSYLFSQVSGSLIVTNIAVVIGNSSNNLLLGSIETTDKSSNYYRFGGIAANINSASNITVNYAIYDCYQQVSTTYLSYSGFLIGNSQSKNTTLLNICFKQSLISASTQFNMFGLVGNNYYNIFIINASMTLFLNGADIFSSGFIGLQLNSFYAEVTNLKTSLTIISQSGQYIASIIGQGRAANCFITNSTVLTADFAVNADSVAGFIGFQSVNTGTNTTIINSSVSNSNISGKGNIAGFIGYQAQNFTILNSTISKVNIQGTYAVAGVSSNQGSNATLIDVLVLNTSISGLESVGGLVGFCQSTLQVTNTRIQAVRIYGTNKLGIVVGENAQGTFNILTSTSASNFIQDVSQTNCALTNQWSPAQC</sequence>
<evidence type="ECO:0000313" key="2">
    <source>
        <dbReference type="EMBL" id="CAI9912440.1"/>
    </source>
</evidence>
<reference evidence="2" key="1">
    <citation type="submission" date="2023-06" db="EMBL/GenBank/DDBJ databases">
        <authorList>
            <person name="Kurt Z."/>
        </authorList>
    </citation>
    <scope>NUCLEOTIDE SEQUENCE</scope>
</reference>
<accession>A0AA86N442</accession>
<comment type="caution">
    <text evidence="2">The sequence shown here is derived from an EMBL/GenBank/DDBJ whole genome shotgun (WGS) entry which is preliminary data.</text>
</comment>
<dbReference type="Proteomes" id="UP001642409">
    <property type="component" value="Unassembled WGS sequence"/>
</dbReference>
<name>A0AA86N442_9EUKA</name>
<evidence type="ECO:0000313" key="4">
    <source>
        <dbReference type="Proteomes" id="UP001642409"/>
    </source>
</evidence>
<dbReference type="EMBL" id="CAXDID020000334">
    <property type="protein sequence ID" value="CAL6078404.1"/>
    <property type="molecule type" value="Genomic_DNA"/>
</dbReference>
<feature type="chain" id="PRO_5041679487" evidence="1">
    <location>
        <begin position="18"/>
        <end position="1054"/>
    </location>
</feature>
<protein>
    <submittedName>
        <fullName evidence="3">Hypothetical_protein</fullName>
    </submittedName>
</protein>
<dbReference type="EMBL" id="CATOUU010000002">
    <property type="protein sequence ID" value="CAI9912440.1"/>
    <property type="molecule type" value="Genomic_DNA"/>
</dbReference>
<proteinExistence type="predicted"/>
<reference evidence="3 4" key="2">
    <citation type="submission" date="2024-07" db="EMBL/GenBank/DDBJ databases">
        <authorList>
            <person name="Akdeniz Z."/>
        </authorList>
    </citation>
    <scope>NUCLEOTIDE SEQUENCE [LARGE SCALE GENOMIC DNA]</scope>
</reference>
<gene>
    <name evidence="3" type="ORF">HINF_LOCUS58886</name>
    <name evidence="2" type="ORF">HINF_LOCUS85</name>
</gene>
<keyword evidence="4" id="KW-1185">Reference proteome</keyword>
<evidence type="ECO:0000313" key="3">
    <source>
        <dbReference type="EMBL" id="CAL6078404.1"/>
    </source>
</evidence>